<gene>
    <name evidence="2" type="ORF">EV202_1347</name>
</gene>
<evidence type="ECO:0000256" key="1">
    <source>
        <dbReference type="SAM" id="Coils"/>
    </source>
</evidence>
<organism evidence="2 3">
    <name type="scientific">Prevotella heparinolytica</name>
    <dbReference type="NCBI Taxonomy" id="28113"/>
    <lineage>
        <taxon>Bacteria</taxon>
        <taxon>Pseudomonadati</taxon>
        <taxon>Bacteroidota</taxon>
        <taxon>Bacteroidia</taxon>
        <taxon>Bacteroidales</taxon>
        <taxon>Bacteroidaceae</taxon>
        <taxon>Bacteroides</taxon>
    </lineage>
</organism>
<name>A0A4R2M1E9_9BACE</name>
<dbReference type="RefSeq" id="WP_131927465.1">
    <property type="nucleotide sequence ID" value="NZ_SLXB01000034.1"/>
</dbReference>
<proteinExistence type="predicted"/>
<dbReference type="AlphaFoldDB" id="A0A4R2M1E9"/>
<reference evidence="2 3" key="1">
    <citation type="submission" date="2019-03" db="EMBL/GenBank/DDBJ databases">
        <title>Genomic Encyclopedia of Type Strains, Phase IV (KMG-IV): sequencing the most valuable type-strain genomes for metagenomic binning, comparative biology and taxonomic classification.</title>
        <authorList>
            <person name="Goeker M."/>
        </authorList>
    </citation>
    <scope>NUCLEOTIDE SEQUENCE [LARGE SCALE GENOMIC DNA]</scope>
    <source>
        <strain evidence="2 3">DSM 23917</strain>
    </source>
</reference>
<keyword evidence="1" id="KW-0175">Coiled coil</keyword>
<protein>
    <recommendedName>
        <fullName evidence="4">Prophage tail endopeptidase domain-containing protein</fullName>
    </recommendedName>
</protein>
<feature type="coiled-coil region" evidence="1">
    <location>
        <begin position="508"/>
        <end position="535"/>
    </location>
</feature>
<comment type="caution">
    <text evidence="2">The sequence shown here is derived from an EMBL/GenBank/DDBJ whole genome shotgun (WGS) entry which is preliminary data.</text>
</comment>
<dbReference type="EMBL" id="SLXB01000034">
    <property type="protein sequence ID" value="TCO87147.1"/>
    <property type="molecule type" value="Genomic_DNA"/>
</dbReference>
<sequence length="844" mass="92794">MALNIKGDSFAGRYKRVNGYPIDSTDVWDTLEDARVYARNTDAQPYVPYAGQIISVLENDAIYKLVKDTSLPETDGKKHFRLERIGSDKDNAGEYLSKVREDTARKLITFLEGINAKGTSTLEGIRLIGDLLSSSFSAGSTGFGIYKDAQGSYHLDVDFVDIRKKLTANEIQVQRSYYVGGRQWVTPGAGIICISVEDAGTAYRCRFKTTNADGRTIKNMIKADDMAICETFNLESQNGALGNHYYWRLVTSVGSDYIDLSKSVCASGSGVPQPGDEIVHLGNKSDVTRQGAVCHDSVTPGGPYIRVYKGIKDFSLPEPYIDLNPTDSVIRARYINEATGKDLTDEMDSVKADVALVRQQTDKEYTLWFFDYAPVSDKAPTVDWTTDALKTLHEQDMFYDRTTGKGYRYEKVDNTWSWNEITDHMSLKALENAAKAQDTADGKRRVFVEQPTAAGVYDIGDLWVNATYRGETVSYENDQLRCVVSKKAGQPFSINHWTPSSSVTTAVIRNLGDKIVQAVNDLQDANAAILEAQRLANKGINDAEEAYRQALIGINAANGLGDQVTGILGQLEAQGTVIEQTREQIALMSEGRYKNADGTYKELYSGLVTKSGFGALFSSRVEKDQNGYPILTSETGIVTSADFASMFAKKAAADGYTKKSELSLFFVDNGDGTWTGKAKIDADSIDLNGAVTISMLAADLKDNLDGKVDASTIIEGDRIKTSLIDADMLLADKVLTNKLTTALNGQRIEIDPSSNRIVMYNIENDKVCEISFEEHEEQGGWVTSPRIWMCDYVYENGEAYMNGTTIIDPGQIRLNSPAGIGRSLLLTSSSMTFLQNGQVGNVYN</sequence>
<evidence type="ECO:0000313" key="2">
    <source>
        <dbReference type="EMBL" id="TCO87147.1"/>
    </source>
</evidence>
<dbReference type="Proteomes" id="UP000295600">
    <property type="component" value="Unassembled WGS sequence"/>
</dbReference>
<accession>A0A4R2M1E9</accession>
<evidence type="ECO:0000313" key="3">
    <source>
        <dbReference type="Proteomes" id="UP000295600"/>
    </source>
</evidence>
<evidence type="ECO:0008006" key="4">
    <source>
        <dbReference type="Google" id="ProtNLM"/>
    </source>
</evidence>